<dbReference type="GO" id="GO:0000981">
    <property type="term" value="F:DNA-binding transcription factor activity, RNA polymerase II-specific"/>
    <property type="evidence" value="ECO:0007669"/>
    <property type="project" value="InterPro"/>
</dbReference>
<dbReference type="EMBL" id="MU860351">
    <property type="protein sequence ID" value="KAK4234591.1"/>
    <property type="molecule type" value="Genomic_DNA"/>
</dbReference>
<evidence type="ECO:0000256" key="6">
    <source>
        <dbReference type="ARBA" id="ARBA00023015"/>
    </source>
</evidence>
<feature type="transmembrane region" description="Helical" evidence="11">
    <location>
        <begin position="528"/>
        <end position="548"/>
    </location>
</feature>
<dbReference type="Pfam" id="PF03902">
    <property type="entry name" value="Gal4_dimer"/>
    <property type="match status" value="1"/>
</dbReference>
<dbReference type="PROSITE" id="PS00216">
    <property type="entry name" value="SUGAR_TRANSPORT_1"/>
    <property type="match status" value="1"/>
</dbReference>
<dbReference type="InterPro" id="IPR005828">
    <property type="entry name" value="MFS_sugar_transport-like"/>
</dbReference>
<feature type="transmembrane region" description="Helical" evidence="11">
    <location>
        <begin position="972"/>
        <end position="990"/>
    </location>
</feature>
<dbReference type="InterPro" id="IPR051127">
    <property type="entry name" value="Fungal_SecMet_Regulators"/>
</dbReference>
<evidence type="ECO:0000256" key="8">
    <source>
        <dbReference type="ARBA" id="ARBA00023163"/>
    </source>
</evidence>
<dbReference type="InterPro" id="IPR036864">
    <property type="entry name" value="Zn2-C6_fun-type_DNA-bd_sf"/>
</dbReference>
<gene>
    <name evidence="13" type="ORF">C8A03DRAFT_47121</name>
</gene>
<feature type="domain" description="Major facilitator superfamily (MFS) profile" evidence="12">
    <location>
        <begin position="614"/>
        <end position="1075"/>
    </location>
</feature>
<reference evidence="13" key="2">
    <citation type="submission" date="2023-05" db="EMBL/GenBank/DDBJ databases">
        <authorList>
            <consortium name="Lawrence Berkeley National Laboratory"/>
            <person name="Steindorff A."/>
            <person name="Hensen N."/>
            <person name="Bonometti L."/>
            <person name="Westerberg I."/>
            <person name="Brannstrom I.O."/>
            <person name="Guillou S."/>
            <person name="Cros-Aarteil S."/>
            <person name="Calhoun S."/>
            <person name="Haridas S."/>
            <person name="Kuo A."/>
            <person name="Mondo S."/>
            <person name="Pangilinan J."/>
            <person name="Riley R."/>
            <person name="Labutti K."/>
            <person name="Andreopoulos B."/>
            <person name="Lipzen A."/>
            <person name="Chen C."/>
            <person name="Yanf M."/>
            <person name="Daum C."/>
            <person name="Ng V."/>
            <person name="Clum A."/>
            <person name="Ohm R."/>
            <person name="Martin F."/>
            <person name="Silar P."/>
            <person name="Natvig D."/>
            <person name="Lalanne C."/>
            <person name="Gautier V."/>
            <person name="Ament-Velasquez S.L."/>
            <person name="Kruys A."/>
            <person name="Hutchinson M.I."/>
            <person name="Powell A.J."/>
            <person name="Barry K."/>
            <person name="Miller A.N."/>
            <person name="Grigoriev I.V."/>
            <person name="Debuchy R."/>
            <person name="Gladieux P."/>
            <person name="Thoren M.H."/>
            <person name="Johannesson H."/>
        </authorList>
    </citation>
    <scope>NUCLEOTIDE SEQUENCE</scope>
    <source>
        <strain evidence="13">CBS 532.94</strain>
    </source>
</reference>
<dbReference type="GO" id="GO:0006351">
    <property type="term" value="P:DNA-templated transcription"/>
    <property type="evidence" value="ECO:0007669"/>
    <property type="project" value="InterPro"/>
</dbReference>
<dbReference type="InterPro" id="IPR007219">
    <property type="entry name" value="XnlR_reg_dom"/>
</dbReference>
<comment type="similarity">
    <text evidence="2">Belongs to the major facilitator superfamily. Sugar transporter (TC 2.A.1.1) family.</text>
</comment>
<evidence type="ECO:0000313" key="14">
    <source>
        <dbReference type="Proteomes" id="UP001303760"/>
    </source>
</evidence>
<dbReference type="GO" id="GO:0005634">
    <property type="term" value="C:nucleus"/>
    <property type="evidence" value="ECO:0007669"/>
    <property type="project" value="TreeGrafter"/>
</dbReference>
<dbReference type="AlphaFoldDB" id="A0AAN7C399"/>
<protein>
    <submittedName>
        <fullName evidence="13">Regulatory protein GAL4</fullName>
    </submittedName>
</protein>
<keyword evidence="6" id="KW-0805">Transcription regulation</keyword>
<keyword evidence="9" id="KW-0539">Nucleus</keyword>
<dbReference type="GO" id="GO:0022857">
    <property type="term" value="F:transmembrane transporter activity"/>
    <property type="evidence" value="ECO:0007669"/>
    <property type="project" value="InterPro"/>
</dbReference>
<accession>A0AAN7C399</accession>
<keyword evidence="4 11" id="KW-0812">Transmembrane</keyword>
<feature type="transmembrane region" description="Helical" evidence="11">
    <location>
        <begin position="621"/>
        <end position="641"/>
    </location>
</feature>
<dbReference type="PANTHER" id="PTHR47424:SF2">
    <property type="entry name" value="TRANSCRIPTION FACTOR DOMAIN-CONTAINING PROTEIN-RELATED"/>
    <property type="match status" value="1"/>
</dbReference>
<evidence type="ECO:0000313" key="13">
    <source>
        <dbReference type="EMBL" id="KAK4234591.1"/>
    </source>
</evidence>
<dbReference type="FunFam" id="1.20.1250.20:FF:000388">
    <property type="entry name" value="MFS sugar transporter, putative"/>
    <property type="match status" value="1"/>
</dbReference>
<feature type="transmembrane region" description="Helical" evidence="11">
    <location>
        <begin position="911"/>
        <end position="933"/>
    </location>
</feature>
<name>A0AAN7C399_9PEZI</name>
<dbReference type="InterPro" id="IPR036259">
    <property type="entry name" value="MFS_trans_sf"/>
</dbReference>
<dbReference type="PROSITE" id="PS00217">
    <property type="entry name" value="SUGAR_TRANSPORT_2"/>
    <property type="match status" value="1"/>
</dbReference>
<reference evidence="13" key="1">
    <citation type="journal article" date="2023" name="Mol. Phylogenet. Evol.">
        <title>Genome-scale phylogeny and comparative genomics of the fungal order Sordariales.</title>
        <authorList>
            <person name="Hensen N."/>
            <person name="Bonometti L."/>
            <person name="Westerberg I."/>
            <person name="Brannstrom I.O."/>
            <person name="Guillou S."/>
            <person name="Cros-Aarteil S."/>
            <person name="Calhoun S."/>
            <person name="Haridas S."/>
            <person name="Kuo A."/>
            <person name="Mondo S."/>
            <person name="Pangilinan J."/>
            <person name="Riley R."/>
            <person name="LaButti K."/>
            <person name="Andreopoulos B."/>
            <person name="Lipzen A."/>
            <person name="Chen C."/>
            <person name="Yan M."/>
            <person name="Daum C."/>
            <person name="Ng V."/>
            <person name="Clum A."/>
            <person name="Steindorff A."/>
            <person name="Ohm R.A."/>
            <person name="Martin F."/>
            <person name="Silar P."/>
            <person name="Natvig D.O."/>
            <person name="Lalanne C."/>
            <person name="Gautier V."/>
            <person name="Ament-Velasquez S.L."/>
            <person name="Kruys A."/>
            <person name="Hutchinson M.I."/>
            <person name="Powell A.J."/>
            <person name="Barry K."/>
            <person name="Miller A.N."/>
            <person name="Grigoriev I.V."/>
            <person name="Debuchy R."/>
            <person name="Gladieux P."/>
            <person name="Hiltunen Thoren M."/>
            <person name="Johannesson H."/>
        </authorList>
    </citation>
    <scope>NUCLEOTIDE SEQUENCE</scope>
    <source>
        <strain evidence="13">CBS 532.94</strain>
    </source>
</reference>
<dbReference type="CDD" id="cd12148">
    <property type="entry name" value="fungal_TF_MHR"/>
    <property type="match status" value="1"/>
</dbReference>
<dbReference type="GO" id="GO:0008270">
    <property type="term" value="F:zinc ion binding"/>
    <property type="evidence" value="ECO:0007669"/>
    <property type="project" value="InterPro"/>
</dbReference>
<evidence type="ECO:0000256" key="2">
    <source>
        <dbReference type="ARBA" id="ARBA00010992"/>
    </source>
</evidence>
<dbReference type="Proteomes" id="UP001303760">
    <property type="component" value="Unassembled WGS sequence"/>
</dbReference>
<evidence type="ECO:0000259" key="12">
    <source>
        <dbReference type="PROSITE" id="PS50850"/>
    </source>
</evidence>
<dbReference type="InterPro" id="IPR003663">
    <property type="entry name" value="Sugar/inositol_transpt"/>
</dbReference>
<dbReference type="Gene3D" id="1.20.1250.20">
    <property type="entry name" value="MFS general substrate transporter like domains"/>
    <property type="match status" value="3"/>
</dbReference>
<dbReference type="SUPFAM" id="SSF103473">
    <property type="entry name" value="MFS general substrate transporter"/>
    <property type="match status" value="1"/>
</dbReference>
<dbReference type="InterPro" id="IPR005600">
    <property type="entry name" value="Gal4_dimer_dom"/>
</dbReference>
<evidence type="ECO:0000256" key="4">
    <source>
        <dbReference type="ARBA" id="ARBA00022692"/>
    </source>
</evidence>
<dbReference type="InterPro" id="IPR020846">
    <property type="entry name" value="MFS_dom"/>
</dbReference>
<evidence type="ECO:0000256" key="1">
    <source>
        <dbReference type="ARBA" id="ARBA00004141"/>
    </source>
</evidence>
<organism evidence="13 14">
    <name type="scientific">Achaetomium macrosporum</name>
    <dbReference type="NCBI Taxonomy" id="79813"/>
    <lineage>
        <taxon>Eukaryota</taxon>
        <taxon>Fungi</taxon>
        <taxon>Dikarya</taxon>
        <taxon>Ascomycota</taxon>
        <taxon>Pezizomycotina</taxon>
        <taxon>Sordariomycetes</taxon>
        <taxon>Sordariomycetidae</taxon>
        <taxon>Sordariales</taxon>
        <taxon>Chaetomiaceae</taxon>
        <taxon>Achaetomium</taxon>
    </lineage>
</organism>
<evidence type="ECO:0000256" key="11">
    <source>
        <dbReference type="SAM" id="Phobius"/>
    </source>
</evidence>
<proteinExistence type="inferred from homology"/>
<dbReference type="PANTHER" id="PTHR47424">
    <property type="entry name" value="REGULATORY PROTEIN GAL4"/>
    <property type="match status" value="1"/>
</dbReference>
<evidence type="ECO:0000256" key="9">
    <source>
        <dbReference type="ARBA" id="ARBA00023242"/>
    </source>
</evidence>
<keyword evidence="14" id="KW-1185">Reference proteome</keyword>
<feature type="region of interest" description="Disordered" evidence="10">
    <location>
        <begin position="73"/>
        <end position="112"/>
    </location>
</feature>
<feature type="transmembrane region" description="Helical" evidence="11">
    <location>
        <begin position="808"/>
        <end position="825"/>
    </location>
</feature>
<comment type="caution">
    <text evidence="13">The sequence shown here is derived from an EMBL/GenBank/DDBJ whole genome shotgun (WGS) entry which is preliminary data.</text>
</comment>
<dbReference type="Pfam" id="PF04082">
    <property type="entry name" value="Fungal_trans"/>
    <property type="match status" value="1"/>
</dbReference>
<feature type="transmembrane region" description="Helical" evidence="11">
    <location>
        <begin position="940"/>
        <end position="966"/>
    </location>
</feature>
<evidence type="ECO:0000256" key="7">
    <source>
        <dbReference type="ARBA" id="ARBA00023136"/>
    </source>
</evidence>
<dbReference type="GO" id="GO:0000435">
    <property type="term" value="P:positive regulation of transcription from RNA polymerase II promoter by galactose"/>
    <property type="evidence" value="ECO:0007669"/>
    <property type="project" value="TreeGrafter"/>
</dbReference>
<comment type="subcellular location">
    <subcellularLocation>
        <location evidence="1">Membrane</location>
        <topology evidence="1">Multi-pass membrane protein</topology>
    </subcellularLocation>
</comment>
<keyword evidence="5 11" id="KW-1133">Transmembrane helix</keyword>
<evidence type="ECO:0000256" key="3">
    <source>
        <dbReference type="ARBA" id="ARBA00022448"/>
    </source>
</evidence>
<keyword evidence="8" id="KW-0804">Transcription</keyword>
<keyword evidence="3" id="KW-0813">Transport</keyword>
<dbReference type="GO" id="GO:0016020">
    <property type="term" value="C:membrane"/>
    <property type="evidence" value="ECO:0007669"/>
    <property type="project" value="UniProtKB-SubCell"/>
</dbReference>
<feature type="transmembrane region" description="Helical" evidence="11">
    <location>
        <begin position="706"/>
        <end position="727"/>
    </location>
</feature>
<dbReference type="Gene3D" id="4.10.240.10">
    <property type="entry name" value="Zn(2)-C6 fungal-type DNA-binding domain"/>
    <property type="match status" value="1"/>
</dbReference>
<dbReference type="GO" id="GO:0000978">
    <property type="term" value="F:RNA polymerase II cis-regulatory region sequence-specific DNA binding"/>
    <property type="evidence" value="ECO:0007669"/>
    <property type="project" value="TreeGrafter"/>
</dbReference>
<feature type="transmembrane region" description="Helical" evidence="11">
    <location>
        <begin position="653"/>
        <end position="670"/>
    </location>
</feature>
<feature type="transmembrane region" description="Helical" evidence="11">
    <location>
        <begin position="886"/>
        <end position="905"/>
    </location>
</feature>
<dbReference type="CDD" id="cd14654">
    <property type="entry name" value="ZIP_Gal4"/>
    <property type="match status" value="1"/>
</dbReference>
<feature type="transmembrane region" description="Helical" evidence="11">
    <location>
        <begin position="682"/>
        <end position="700"/>
    </location>
</feature>
<dbReference type="SMART" id="SM00906">
    <property type="entry name" value="Fungal_trans"/>
    <property type="match status" value="1"/>
</dbReference>
<sequence>MEHPRVPQLSSYACSKEQPCCTACLQGRRPCSYSGKIIRSPLTRAYLTSVEKRLQSLERLVAERLPEVNIDEVLASPRVPTPTAETQQPRHVESDATSGHAETESEAVPTEADGYDWKEAAASVHGLADGMAALKIDPTGSGYLGSTAGAYFLRSMLFWLGNPEPLNQASPTEFEQALVSSQLSQSILSHQVVSRLMDGYFTHYHPTYPFVHEATFRAQFHEVIPRPQHRAWQMLFHTILALGAWCLGDNQPDLDDYLYHCALSFGEDESLFESANLTFVQALVLLSNLSQKRNKPNTGGNFLGLATRMATSLGLHRELPEWNISPLQRQMRCRVWWGLYIFDSGASTTFGRPILLPGRDAMDIKPVLNVPDDALTPKTTVMPPEPAQPTIYSGLKAQSDFHLHTNYISNRLLSPAGVSTDEALAMNQALDAWSKTLPVYFQLDQELASTQAWYVFARSRLWWRFWNLKIILFRQILLKRAVSRTRNVPAATSHKAEAKCRDICVEAAHSTVLSIQDYLEQAVLTRLAGWYSMFFLFHAALVITLAILGDCESDEFPKWQTDIGITQSIFGGVLAGNPLAKRCADILDSILPLGRSAIPGDRDFDYQFNSMPDTSMWASDIANMFGVVSGVLTMESFAARFPRIYTDGSFKGWFVSTLLLLAWVGSLINGPLADRFGRKGSMLMAVCVFVVGSAIQAGAVTVGMLFAGRAIAGLAVGMLTMIVPMYMSEVSTPAIRGTLVVLQQLSITIGILISYWLEYGTQFIGGTRCAPNVPYTGGTPSSLYFDPYADVGPDGCTGQSEGAWRVPFALQILPALALGIGMLFYPESPRYYAMRDNEEKALAALTRLRRAKRQDEALRREYLEIKTEVLFDESVARDKFPGKTGFMGCNAMIYYAPTIFAQLGLSGNTTSLLATGVYGIVNTLSTLPALFLIDLVGRRPLLMCGALGTFVSLVIVGAIIGAYGASLPAHQAAGWVGVAFIYIYDINFSYSIGWGTYIFFAAFCLIALAFTFFFVPETKGKSLEEMDVVFGDVVAQEEKTRLFDIAASVGLTEPIRPEKLGHVGPAEVEEMESRC</sequence>
<keyword evidence="7 11" id="KW-0472">Membrane</keyword>
<dbReference type="Pfam" id="PF00083">
    <property type="entry name" value="Sugar_tr"/>
    <property type="match status" value="1"/>
</dbReference>
<dbReference type="PROSITE" id="PS50850">
    <property type="entry name" value="MFS"/>
    <property type="match status" value="1"/>
</dbReference>
<evidence type="ECO:0000256" key="10">
    <source>
        <dbReference type="SAM" id="MobiDB-lite"/>
    </source>
</evidence>
<feature type="transmembrane region" description="Helical" evidence="11">
    <location>
        <begin position="997"/>
        <end position="1015"/>
    </location>
</feature>
<feature type="transmembrane region" description="Helical" evidence="11">
    <location>
        <begin position="739"/>
        <end position="757"/>
    </location>
</feature>
<dbReference type="InterPro" id="IPR005829">
    <property type="entry name" value="Sugar_transporter_CS"/>
</dbReference>
<evidence type="ECO:0000256" key="5">
    <source>
        <dbReference type="ARBA" id="ARBA00022989"/>
    </source>
</evidence>
<dbReference type="PRINTS" id="PR00171">
    <property type="entry name" value="SUGRTRNSPORT"/>
</dbReference>